<dbReference type="InterPro" id="IPR011053">
    <property type="entry name" value="Single_hybrid_motif"/>
</dbReference>
<feature type="domain" description="CzcB-like C-terminal circularly permuted SH3-like" evidence="6">
    <location>
        <begin position="250"/>
        <end position="311"/>
    </location>
</feature>
<dbReference type="KEGG" id="maga:Mag101_15555"/>
<dbReference type="Pfam" id="PF25954">
    <property type="entry name" value="Beta-barrel_RND_2"/>
    <property type="match status" value="1"/>
</dbReference>
<dbReference type="Gene3D" id="2.40.50.100">
    <property type="match status" value="1"/>
</dbReference>
<evidence type="ECO:0000259" key="6">
    <source>
        <dbReference type="Pfam" id="PF25975"/>
    </source>
</evidence>
<evidence type="ECO:0000256" key="3">
    <source>
        <dbReference type="SAM" id="SignalP"/>
    </source>
</evidence>
<dbReference type="Gene3D" id="2.40.420.20">
    <property type="match status" value="1"/>
</dbReference>
<dbReference type="GO" id="GO:0060003">
    <property type="term" value="P:copper ion export"/>
    <property type="evidence" value="ECO:0007669"/>
    <property type="project" value="TreeGrafter"/>
</dbReference>
<dbReference type="PANTHER" id="PTHR30097">
    <property type="entry name" value="CATION EFFLUX SYSTEM PROTEIN CUSB"/>
    <property type="match status" value="1"/>
</dbReference>
<name>A0A1Q2M889_9GAMM</name>
<protein>
    <submittedName>
        <fullName evidence="7">Uncharacterized protein</fullName>
    </submittedName>
</protein>
<dbReference type="Proteomes" id="UP000188219">
    <property type="component" value="Chromosome"/>
</dbReference>
<dbReference type="Pfam" id="PF25975">
    <property type="entry name" value="CzcB_C"/>
    <property type="match status" value="1"/>
</dbReference>
<evidence type="ECO:0000313" key="7">
    <source>
        <dbReference type="EMBL" id="AQQ68891.1"/>
    </source>
</evidence>
<keyword evidence="3" id="KW-0732">Signal</keyword>
<evidence type="ECO:0000259" key="5">
    <source>
        <dbReference type="Pfam" id="PF25973"/>
    </source>
</evidence>
<accession>A0A1Q2M889</accession>
<dbReference type="EMBL" id="CP019650">
    <property type="protein sequence ID" value="AQQ68891.1"/>
    <property type="molecule type" value="Genomic_DNA"/>
</dbReference>
<feature type="domain" description="CzcB-like barrel-sandwich hybrid" evidence="5">
    <location>
        <begin position="97"/>
        <end position="168"/>
    </location>
</feature>
<evidence type="ECO:0000256" key="1">
    <source>
        <dbReference type="ARBA" id="ARBA00022448"/>
    </source>
</evidence>
<dbReference type="STRING" id="260552.Mag101_15555"/>
<feature type="domain" description="CusB-like beta-barrel" evidence="4">
    <location>
        <begin position="171"/>
        <end position="241"/>
    </location>
</feature>
<dbReference type="InterPro" id="IPR058792">
    <property type="entry name" value="Beta-barrel_RND_2"/>
</dbReference>
<feature type="chain" id="PRO_5012049364" evidence="3">
    <location>
        <begin position="24"/>
        <end position="323"/>
    </location>
</feature>
<sequence length="323" mass="34570">MVVLLVVLSAVLAIAGLGGSAYAGEDDHQGDPHEHQHESEHGHQDKHEDEHHHEENTLSLTDEALAHAALTIASAGPVEIARQVTLHGKLQPEPTSVSHLRARYPGVISSVNVHIGALVKKSQVLATINSNESLQEYQLRAPFDGMVIAKHAGPGEFARDQVLFAVADYAQLWAELQVFPARIAQVRPGQTVTVTAGDQSAIGTVRSLVPADSGAPYSRARVAVDNQNGNWVPGIFVQGAVTVEKKATEVAVDNRALQELDRATVVFVKTAPGRFEARPVALGVRDNQHTEVLSGLDAGEEYVVENSFLLKAELKKSAAGHAH</sequence>
<gene>
    <name evidence="7" type="ORF">Mag101_15555</name>
</gene>
<dbReference type="AlphaFoldDB" id="A0A1Q2M889"/>
<evidence type="ECO:0000259" key="4">
    <source>
        <dbReference type="Pfam" id="PF25954"/>
    </source>
</evidence>
<feature type="region of interest" description="Disordered" evidence="2">
    <location>
        <begin position="23"/>
        <end position="56"/>
    </location>
</feature>
<evidence type="ECO:0000256" key="2">
    <source>
        <dbReference type="SAM" id="MobiDB-lite"/>
    </source>
</evidence>
<keyword evidence="1" id="KW-0813">Transport</keyword>
<organism evidence="7 8">
    <name type="scientific">Microbulbifer agarilyticus</name>
    <dbReference type="NCBI Taxonomy" id="260552"/>
    <lineage>
        <taxon>Bacteria</taxon>
        <taxon>Pseudomonadati</taxon>
        <taxon>Pseudomonadota</taxon>
        <taxon>Gammaproteobacteria</taxon>
        <taxon>Cellvibrionales</taxon>
        <taxon>Microbulbiferaceae</taxon>
        <taxon>Microbulbifer</taxon>
    </lineage>
</organism>
<dbReference type="GO" id="GO:0030288">
    <property type="term" value="C:outer membrane-bounded periplasmic space"/>
    <property type="evidence" value="ECO:0007669"/>
    <property type="project" value="TreeGrafter"/>
</dbReference>
<dbReference type="Gene3D" id="2.40.30.170">
    <property type="match status" value="1"/>
</dbReference>
<evidence type="ECO:0000313" key="8">
    <source>
        <dbReference type="Proteomes" id="UP000188219"/>
    </source>
</evidence>
<proteinExistence type="predicted"/>
<feature type="compositionally biased region" description="Basic and acidic residues" evidence="2">
    <location>
        <begin position="25"/>
        <end position="56"/>
    </location>
</feature>
<keyword evidence="8" id="KW-1185">Reference proteome</keyword>
<dbReference type="InterPro" id="IPR058649">
    <property type="entry name" value="CzcB_C"/>
</dbReference>
<feature type="signal peptide" evidence="3">
    <location>
        <begin position="1"/>
        <end position="23"/>
    </location>
</feature>
<dbReference type="InterPro" id="IPR058647">
    <property type="entry name" value="BSH_CzcB-like"/>
</dbReference>
<dbReference type="GO" id="GO:0046914">
    <property type="term" value="F:transition metal ion binding"/>
    <property type="evidence" value="ECO:0007669"/>
    <property type="project" value="TreeGrafter"/>
</dbReference>
<dbReference type="Pfam" id="PF25973">
    <property type="entry name" value="BSH_CzcB"/>
    <property type="match status" value="1"/>
</dbReference>
<dbReference type="FunFam" id="2.40.420.20:FF:000006">
    <property type="entry name" value="RND family efflux transporter MFP subunit"/>
    <property type="match status" value="1"/>
</dbReference>
<reference evidence="7" key="1">
    <citation type="submission" date="2017-02" db="EMBL/GenBank/DDBJ databases">
        <title>Genome of Microbulbifer agarilyticus GP101.</title>
        <authorList>
            <person name="Jung J."/>
            <person name="Bae S.S."/>
            <person name="Baek K."/>
        </authorList>
    </citation>
    <scope>NUCLEOTIDE SEQUENCE [LARGE SCALE GENOMIC DNA]</scope>
    <source>
        <strain evidence="7">GP101</strain>
    </source>
</reference>
<dbReference type="SUPFAM" id="SSF51230">
    <property type="entry name" value="Single hybrid motif"/>
    <property type="match status" value="1"/>
</dbReference>
<dbReference type="GO" id="GO:0015679">
    <property type="term" value="P:plasma membrane copper ion transport"/>
    <property type="evidence" value="ECO:0007669"/>
    <property type="project" value="TreeGrafter"/>
</dbReference>
<dbReference type="PANTHER" id="PTHR30097:SF4">
    <property type="entry name" value="SLR6042 PROTEIN"/>
    <property type="match status" value="1"/>
</dbReference>
<dbReference type="InterPro" id="IPR051909">
    <property type="entry name" value="MFP_Cation_Efflux"/>
</dbReference>